<keyword evidence="3" id="KW-1185">Reference proteome</keyword>
<feature type="compositionally biased region" description="Basic and acidic residues" evidence="1">
    <location>
        <begin position="316"/>
        <end position="327"/>
    </location>
</feature>
<name>A0ABQ7K9N0_9FUNG</name>
<dbReference type="EMBL" id="JAAAIM010000112">
    <property type="protein sequence ID" value="KAG0294617.1"/>
    <property type="molecule type" value="Genomic_DNA"/>
</dbReference>
<comment type="caution">
    <text evidence="2">The sequence shown here is derived from an EMBL/GenBank/DDBJ whole genome shotgun (WGS) entry which is preliminary data.</text>
</comment>
<feature type="compositionally biased region" description="Low complexity" evidence="1">
    <location>
        <begin position="276"/>
        <end position="291"/>
    </location>
</feature>
<evidence type="ECO:0000313" key="2">
    <source>
        <dbReference type="EMBL" id="KAG0294617.1"/>
    </source>
</evidence>
<proteinExistence type="predicted"/>
<feature type="region of interest" description="Disordered" evidence="1">
    <location>
        <begin position="266"/>
        <end position="368"/>
    </location>
</feature>
<organism evidence="2 3">
    <name type="scientific">Linnemannia gamsii</name>
    <dbReference type="NCBI Taxonomy" id="64522"/>
    <lineage>
        <taxon>Eukaryota</taxon>
        <taxon>Fungi</taxon>
        <taxon>Fungi incertae sedis</taxon>
        <taxon>Mucoromycota</taxon>
        <taxon>Mortierellomycotina</taxon>
        <taxon>Mortierellomycetes</taxon>
        <taxon>Mortierellales</taxon>
        <taxon>Mortierellaceae</taxon>
        <taxon>Linnemannia</taxon>
    </lineage>
</organism>
<feature type="compositionally biased region" description="Acidic residues" evidence="1">
    <location>
        <begin position="336"/>
        <end position="353"/>
    </location>
</feature>
<dbReference type="Proteomes" id="UP001194696">
    <property type="component" value="Unassembled WGS sequence"/>
</dbReference>
<feature type="region of interest" description="Disordered" evidence="1">
    <location>
        <begin position="1"/>
        <end position="58"/>
    </location>
</feature>
<sequence length="427" mass="46835">MRRPSEFQGRAQSLSMRFMDPIDDTEERNTGGGGNGGRGGGTTGGGENGVDSAGEDYSRQEPMRKMLIPSILENGQADGASGLLKAYHFLYNNTNWYAGPMLHTYPFILTTDTTHYIHVENLVTTLLSSRPRRVLTMKDDHSFTGSFSEASECSAEDFGDKVPPVVVDYQSSSATKKKTASSQHTHWTLSGTHLVSRQVVALVGPHLHQCVLNSASTSSSPVNRDSSDGGEAFQECIQQWASHPLFWKNGYCGHLAALRYDASALSSPDATPPYIPSSSSQGSSPSSSSRPTYRTLKRMDRRGLLPPSPLPEDFESFYRMKQRERGRAQAMRSGAYDEDEDDSANSDDEDDGSAMDSNNYEKENVSTSHEINGKTVVHATAYENTAGSTVHWIVGSGLTQPEDFTFLYKTVMERETDDQTDTNEGSE</sequence>
<gene>
    <name evidence="2" type="ORF">BGZ96_000811</name>
</gene>
<accession>A0ABQ7K9N0</accession>
<evidence type="ECO:0000313" key="3">
    <source>
        <dbReference type="Proteomes" id="UP001194696"/>
    </source>
</evidence>
<reference evidence="2 3" key="1">
    <citation type="journal article" date="2020" name="Fungal Divers.">
        <title>Resolving the Mortierellaceae phylogeny through synthesis of multi-gene phylogenetics and phylogenomics.</title>
        <authorList>
            <person name="Vandepol N."/>
            <person name="Liber J."/>
            <person name="Desiro A."/>
            <person name="Na H."/>
            <person name="Kennedy M."/>
            <person name="Barry K."/>
            <person name="Grigoriev I.V."/>
            <person name="Miller A.N."/>
            <person name="O'Donnell K."/>
            <person name="Stajich J.E."/>
            <person name="Bonito G."/>
        </authorList>
    </citation>
    <scope>NUCLEOTIDE SEQUENCE [LARGE SCALE GENOMIC DNA]</scope>
    <source>
        <strain evidence="2 3">AD045</strain>
    </source>
</reference>
<protein>
    <submittedName>
        <fullName evidence="2">Uncharacterized protein</fullName>
    </submittedName>
</protein>
<evidence type="ECO:0000256" key="1">
    <source>
        <dbReference type="SAM" id="MobiDB-lite"/>
    </source>
</evidence>
<feature type="compositionally biased region" description="Gly residues" evidence="1">
    <location>
        <begin position="30"/>
        <end position="48"/>
    </location>
</feature>